<dbReference type="OrthoDB" id="4990393at2"/>
<protein>
    <recommendedName>
        <fullName evidence="3">GerMN domain-containing protein</fullName>
    </recommendedName>
</protein>
<organism evidence="1 2">
    <name type="scientific">Nocardioides jishulii</name>
    <dbReference type="NCBI Taxonomy" id="2575440"/>
    <lineage>
        <taxon>Bacteria</taxon>
        <taxon>Bacillati</taxon>
        <taxon>Actinomycetota</taxon>
        <taxon>Actinomycetes</taxon>
        <taxon>Propionibacteriales</taxon>
        <taxon>Nocardioidaceae</taxon>
        <taxon>Nocardioides</taxon>
    </lineage>
</organism>
<keyword evidence="2" id="KW-1185">Reference proteome</keyword>
<dbReference type="AlphaFoldDB" id="A0A4U2YJ77"/>
<evidence type="ECO:0000313" key="1">
    <source>
        <dbReference type="EMBL" id="TKI60402.1"/>
    </source>
</evidence>
<name>A0A4U2YJ77_9ACTN</name>
<gene>
    <name evidence="1" type="ORF">FC770_16545</name>
</gene>
<dbReference type="EMBL" id="SZPY01000005">
    <property type="protein sequence ID" value="TKI60402.1"/>
    <property type="molecule type" value="Genomic_DNA"/>
</dbReference>
<dbReference type="Proteomes" id="UP000307808">
    <property type="component" value="Unassembled WGS sequence"/>
</dbReference>
<reference evidence="1 2" key="1">
    <citation type="submission" date="2019-04" db="EMBL/GenBank/DDBJ databases">
        <authorList>
            <person name="Dong K."/>
        </authorList>
    </citation>
    <scope>NUCLEOTIDE SEQUENCE [LARGE SCALE GENOMIC DNA]</scope>
    <source>
        <strain evidence="2">dk3543</strain>
    </source>
</reference>
<evidence type="ECO:0000313" key="2">
    <source>
        <dbReference type="Proteomes" id="UP000307808"/>
    </source>
</evidence>
<comment type="caution">
    <text evidence="1">The sequence shown here is derived from an EMBL/GenBank/DDBJ whole genome shotgun (WGS) entry which is preliminary data.</text>
</comment>
<evidence type="ECO:0008006" key="3">
    <source>
        <dbReference type="Google" id="ProtNLM"/>
    </source>
</evidence>
<dbReference type="RefSeq" id="WP_137067435.1">
    <property type="nucleotide sequence ID" value="NZ_CP040748.1"/>
</dbReference>
<sequence>MGDRRTADGRRHRRGGAALILATLLAVTASCGDDEGGGAAAEESSGSTVKVYMVDGDGKLIAVEKKVDGADQMRPQGKALAAVKLLVSTTATDDPMSHWGGRCAAGAKVESLEQEGNVISVRVNGPAGVMCPRSGTALTQQRQQLAWTVVENMQASPGTAVRLYGPNRGLMWQDVVANEDVLAK</sequence>
<proteinExistence type="predicted"/>
<accession>A0A4U2YJ77</accession>
<dbReference type="PROSITE" id="PS51257">
    <property type="entry name" value="PROKAR_LIPOPROTEIN"/>
    <property type="match status" value="1"/>
</dbReference>